<dbReference type="RefSeq" id="WP_378269560.1">
    <property type="nucleotide sequence ID" value="NZ_JBHUKR010000021.1"/>
</dbReference>
<keyword evidence="2" id="KW-1185">Reference proteome</keyword>
<sequence length="178" mass="19927">MMRNRLSAAGDLRCYIARGRSGESLLTVSFALERGLELRLATVEAEVSCRATNLPGPRTDPLSDLVRALRMFATGNPDVSCRWPADRGGCFLDLTRIDERRCGLALHSFAQPDWLTDETWLPRRGSLLFAAQVPVSNLVSAFILALEELRAREDFGEQWPWPFPQVELSRLTAAQQLP</sequence>
<reference evidence="2" key="1">
    <citation type="journal article" date="2019" name="Int. J. Syst. Evol. Microbiol.">
        <title>The Global Catalogue of Microorganisms (GCM) 10K type strain sequencing project: providing services to taxonomists for standard genome sequencing and annotation.</title>
        <authorList>
            <consortium name="The Broad Institute Genomics Platform"/>
            <consortium name="The Broad Institute Genome Sequencing Center for Infectious Disease"/>
            <person name="Wu L."/>
            <person name="Ma J."/>
        </authorList>
    </citation>
    <scope>NUCLEOTIDE SEQUENCE [LARGE SCALE GENOMIC DNA]</scope>
    <source>
        <strain evidence="2">CGMCC 4.7645</strain>
    </source>
</reference>
<gene>
    <name evidence="1" type="ORF">ACFSXZ_32900</name>
</gene>
<protein>
    <submittedName>
        <fullName evidence="1">Uncharacterized protein</fullName>
    </submittedName>
</protein>
<comment type="caution">
    <text evidence="1">The sequence shown here is derived from an EMBL/GenBank/DDBJ whole genome shotgun (WGS) entry which is preliminary data.</text>
</comment>
<dbReference type="Proteomes" id="UP001597417">
    <property type="component" value="Unassembled WGS sequence"/>
</dbReference>
<evidence type="ECO:0000313" key="2">
    <source>
        <dbReference type="Proteomes" id="UP001597417"/>
    </source>
</evidence>
<proteinExistence type="predicted"/>
<accession>A0ABW5G471</accession>
<dbReference type="EMBL" id="JBHUKR010000021">
    <property type="protein sequence ID" value="MFD2421139.1"/>
    <property type="molecule type" value="Genomic_DNA"/>
</dbReference>
<evidence type="ECO:0000313" key="1">
    <source>
        <dbReference type="EMBL" id="MFD2421139.1"/>
    </source>
</evidence>
<name>A0ABW5G471_9PSEU</name>
<organism evidence="1 2">
    <name type="scientific">Amycolatopsis pigmentata</name>
    <dbReference type="NCBI Taxonomy" id="450801"/>
    <lineage>
        <taxon>Bacteria</taxon>
        <taxon>Bacillati</taxon>
        <taxon>Actinomycetota</taxon>
        <taxon>Actinomycetes</taxon>
        <taxon>Pseudonocardiales</taxon>
        <taxon>Pseudonocardiaceae</taxon>
        <taxon>Amycolatopsis</taxon>
    </lineage>
</organism>